<reference evidence="5" key="3">
    <citation type="journal article" date="2017" name="Genome Announc.">
        <title>Genome sequences of Cyberlindnera fabianii 65, Pichia kudriavzevii 129, and Saccharomyces cerevisiae 131 isolated from fermented masau fruits in Zimbabwe.</title>
        <authorList>
            <person name="van Rijswijck I.M.H."/>
            <person name="Derks M.F.L."/>
            <person name="Abee T."/>
            <person name="de Ridder D."/>
            <person name="Smid E.J."/>
        </authorList>
    </citation>
    <scope>NUCLEOTIDE SEQUENCE [LARGE SCALE GENOMIC DNA]</scope>
    <source>
        <strain evidence="5">129</strain>
    </source>
</reference>
<reference evidence="2" key="4">
    <citation type="submission" date="2017-01" db="EMBL/GenBank/DDBJ databases">
        <authorList>
            <person name="Mah S.A."/>
            <person name="Swanson W.J."/>
            <person name="Moy G.W."/>
            <person name="Vacquier V.D."/>
        </authorList>
    </citation>
    <scope>NUCLEOTIDE SEQUENCE [LARGE SCALE GENOMIC DNA]</scope>
    <source>
        <strain evidence="2">129</strain>
    </source>
</reference>
<evidence type="ECO:0000313" key="5">
    <source>
        <dbReference type="Proteomes" id="UP000189274"/>
    </source>
</evidence>
<evidence type="ECO:0000313" key="1">
    <source>
        <dbReference type="EMBL" id="KGK39061.1"/>
    </source>
</evidence>
<dbReference type="EMBL" id="NHMM01000005">
    <property type="protein sequence ID" value="OUT21420.1"/>
    <property type="molecule type" value="Genomic_DNA"/>
</dbReference>
<dbReference type="Proteomes" id="UP000189274">
    <property type="component" value="Unassembled WGS sequence"/>
</dbReference>
<sequence>METQNNQLALQKARMSRAYLDQVKSFSVEQDFEFCPCLNNTSANSYSAFLSNGYQSQQQQQQVQIQSQAQALAQAQVQAQAQAHLHNQLRNLQTLRSIQSQQGSAPGTPGPMSVKMGQTNSSIDSESIFKILAAAATINSNHGGVETNSKQNMHAGSSTSSASVAALNNLKAIKNSMNTMNGMTSRNRHFA</sequence>
<protein>
    <submittedName>
        <fullName evidence="1">Uncharacterized protein</fullName>
    </submittedName>
</protein>
<reference evidence="1" key="2">
    <citation type="submission" date="2014-08" db="EMBL/GenBank/DDBJ databases">
        <title>Exploiting Issatchenkia orientalis SD108 for Succinic Acid Production.</title>
        <authorList>
            <person name="Xiao H."/>
            <person name="Shao Z."/>
            <person name="Jiang Y."/>
            <person name="Dole S."/>
            <person name="Zhao H."/>
        </authorList>
    </citation>
    <scope>NUCLEOTIDE SEQUENCE [LARGE SCALE GENOMIC DNA]</scope>
    <source>
        <strain evidence="1">SD108</strain>
    </source>
</reference>
<reference evidence="3 6" key="5">
    <citation type="submission" date="2017-05" db="EMBL/GenBank/DDBJ databases">
        <title>The Genome Sequence of Candida krusei Ckrusei653.</title>
        <authorList>
            <person name="Cuomo C."/>
            <person name="Forche A."/>
            <person name="Young S."/>
            <person name="Abouelleil A."/>
            <person name="Cao P."/>
            <person name="Chapman S."/>
            <person name="Cusick C."/>
            <person name="Shea T."/>
            <person name="Nusbaum C."/>
            <person name="Birren B."/>
        </authorList>
    </citation>
    <scope>NUCLEOTIDE SEQUENCE [LARGE SCALE GENOMIC DNA]</scope>
    <source>
        <strain evidence="3 6">Ckrusei653</strain>
    </source>
</reference>
<organism evidence="1 4">
    <name type="scientific">Pichia kudriavzevii</name>
    <name type="common">Yeast</name>
    <name type="synonym">Issatchenkia orientalis</name>
    <dbReference type="NCBI Taxonomy" id="4909"/>
    <lineage>
        <taxon>Eukaryota</taxon>
        <taxon>Fungi</taxon>
        <taxon>Dikarya</taxon>
        <taxon>Ascomycota</taxon>
        <taxon>Saccharomycotina</taxon>
        <taxon>Pichiomycetes</taxon>
        <taxon>Pichiales</taxon>
        <taxon>Pichiaceae</taxon>
        <taxon>Pichia</taxon>
    </lineage>
</organism>
<dbReference type="Proteomes" id="UP000029867">
    <property type="component" value="Unassembled WGS sequence"/>
</dbReference>
<name>A0A099P4V8_PICKU</name>
<accession>A0A099P4V8</accession>
<comment type="caution">
    <text evidence="1">The sequence shown here is derived from an EMBL/GenBank/DDBJ whole genome shotgun (WGS) entry which is preliminary data.</text>
</comment>
<dbReference type="Proteomes" id="UP000195871">
    <property type="component" value="Unassembled WGS sequence"/>
</dbReference>
<reference evidence="4" key="1">
    <citation type="journal article" date="2014" name="Microb. Cell Fact.">
        <title>Exploiting Issatchenkia orientalis SD108 for succinic acid production.</title>
        <authorList>
            <person name="Xiao H."/>
            <person name="Shao Z."/>
            <person name="Jiang Y."/>
            <person name="Dole S."/>
            <person name="Zhao H."/>
        </authorList>
    </citation>
    <scope>NUCLEOTIDE SEQUENCE [LARGE SCALE GENOMIC DNA]</scope>
    <source>
        <strain evidence="4">SD108</strain>
    </source>
</reference>
<dbReference type="EMBL" id="JQFK01000012">
    <property type="protein sequence ID" value="KGK39061.1"/>
    <property type="molecule type" value="Genomic_DNA"/>
</dbReference>
<gene>
    <name evidence="2" type="ORF">BOH78_3050</name>
    <name evidence="3" type="ORF">CAS74_003538</name>
    <name evidence="1" type="ORF">JL09_g1773</name>
</gene>
<dbReference type="AlphaFoldDB" id="A0A099P4V8"/>
<evidence type="ECO:0000313" key="3">
    <source>
        <dbReference type="EMBL" id="OUT21420.1"/>
    </source>
</evidence>
<dbReference type="EMBL" id="MQVM01000014">
    <property type="protein sequence ID" value="ONH73456.1"/>
    <property type="molecule type" value="Genomic_DNA"/>
</dbReference>
<evidence type="ECO:0000313" key="2">
    <source>
        <dbReference type="EMBL" id="ONH73456.1"/>
    </source>
</evidence>
<proteinExistence type="predicted"/>
<dbReference type="HOGENOM" id="CLU_1421596_0_0_1"/>
<evidence type="ECO:0000313" key="4">
    <source>
        <dbReference type="Proteomes" id="UP000029867"/>
    </source>
</evidence>
<evidence type="ECO:0000313" key="6">
    <source>
        <dbReference type="Proteomes" id="UP000195871"/>
    </source>
</evidence>